<evidence type="ECO:0000313" key="11">
    <source>
        <dbReference type="EMBL" id="ANB11070.1"/>
    </source>
</evidence>
<dbReference type="GO" id="GO:0043614">
    <property type="term" value="C:multi-eIF complex"/>
    <property type="evidence" value="ECO:0007669"/>
    <property type="project" value="EnsemblFungi"/>
</dbReference>
<dbReference type="SUPFAM" id="SSF82171">
    <property type="entry name" value="DPP6 N-terminal domain-like"/>
    <property type="match status" value="1"/>
</dbReference>
<dbReference type="FunFam" id="2.130.10.10:FF:000419">
    <property type="entry name" value="Eukaryotic translation initiation factor 3 subunit B"/>
    <property type="match status" value="1"/>
</dbReference>
<keyword evidence="5" id="KW-0677">Repeat</keyword>
<dbReference type="GO" id="GO:0003743">
    <property type="term" value="F:translation initiation factor activity"/>
    <property type="evidence" value="ECO:0007669"/>
    <property type="project" value="UniProtKB-UniRule"/>
</dbReference>
<proteinExistence type="inferred from homology"/>
<dbReference type="InterPro" id="IPR035979">
    <property type="entry name" value="RBD_domain_sf"/>
</dbReference>
<dbReference type="InterPro" id="IPR015943">
    <property type="entry name" value="WD40/YVTN_repeat-like_dom_sf"/>
</dbReference>
<dbReference type="Gene3D" id="3.30.70.330">
    <property type="match status" value="1"/>
</dbReference>
<dbReference type="InterPro" id="IPR012677">
    <property type="entry name" value="Nucleotide-bd_a/b_plait_sf"/>
</dbReference>
<dbReference type="GO" id="GO:0042802">
    <property type="term" value="F:identical protein binding"/>
    <property type="evidence" value="ECO:0007669"/>
    <property type="project" value="EnsemblFungi"/>
</dbReference>
<evidence type="ECO:0000256" key="8">
    <source>
        <dbReference type="HAMAP-Rule" id="MF_03001"/>
    </source>
</evidence>
<dbReference type="InterPro" id="IPR013979">
    <property type="entry name" value="TIF_beta_prop-like"/>
</dbReference>
<dbReference type="SMART" id="SM00360">
    <property type="entry name" value="RRM"/>
    <property type="match status" value="1"/>
</dbReference>
<comment type="similarity">
    <text evidence="8 9">Belongs to the eIF-3 subunit B family.</text>
</comment>
<comment type="function">
    <text evidence="8">RNA-binding component of the eukaryotic translation initiation factor 3 (eIF-3) complex, which is involved in protein synthesis of a specialized repertoire of mRNAs and, together with other initiation factors, stimulates binding of mRNA and methionyl-tRNAi to the 40S ribosome. The eIF-3 complex specifically targets and initiates translation of a subset of mRNAs involved in cell proliferation.</text>
</comment>
<dbReference type="InterPro" id="IPR034363">
    <property type="entry name" value="eIF3B_RRM"/>
</dbReference>
<evidence type="ECO:0000259" key="10">
    <source>
        <dbReference type="PROSITE" id="PS50102"/>
    </source>
</evidence>
<evidence type="ECO:0000256" key="5">
    <source>
        <dbReference type="ARBA" id="ARBA00022737"/>
    </source>
</evidence>
<keyword evidence="4" id="KW-0853">WD repeat</keyword>
<reference evidence="11 12" key="1">
    <citation type="submission" date="2016-02" db="EMBL/GenBank/DDBJ databases">
        <title>Complete genome sequence and transcriptome regulation of the pentose utilising yeast Sugiyamaella lignohabitans.</title>
        <authorList>
            <person name="Bellasio M."/>
            <person name="Peymann A."/>
            <person name="Valli M."/>
            <person name="Sipitzky M."/>
            <person name="Graf A."/>
            <person name="Sauer M."/>
            <person name="Marx H."/>
            <person name="Mattanovich D."/>
        </authorList>
    </citation>
    <scope>NUCLEOTIDE SEQUENCE [LARGE SCALE GENOMIC DNA]</scope>
    <source>
        <strain evidence="11 12">CBS 10342</strain>
    </source>
</reference>
<dbReference type="GO" id="GO:0003723">
    <property type="term" value="F:RNA binding"/>
    <property type="evidence" value="ECO:0007669"/>
    <property type="project" value="UniProtKB-UniRule"/>
</dbReference>
<sequence length="752" mass="85680">MPEATKNDHPHNEEEELDIDFSDLEAKYATNPDDGLETFVVVDGAPIVPAAKVEVLTKVLLKLFRSVGNIKAEDGFFMPMDEATGKSKGYVFIEYETPQQAQEAVKTYHQKKLDQRHTLLVNKLGDVERYGFAGNVASEYVEPTIEPFKPQEHLKSWLTDSQGRDQMVLHRGDNVGVFYNRKSQTPEQVVDRQHWTEKYVRWSPKGTYLVSIHRQGVALWGGDSWNRLGRFAHNDVRLIDFSPNEKYLISLSMEPISIPPPDSPARAACPFKEQDEGNHVVVWDVKTMLPLRSFPLLPGEGPSAASKNGPPAPEKKIVWPMFKWSSNSKYFARVIPDEALAIYEAPSMGLLDKKSIKIPGIVDFEFAPAPVKLEGHKATAATEDGGVAAGEQILCYWTPEMNNQTARVSIMDVGTRKVIRSRNLFNVSGCRLHWQDQGKYLCVKVDRHTKTKKSTFTNLEFFRLCDKDIPVEVLELKETVINFQWEPKSDRFVLISFLDQGPLATAPVANRNTVAFYAFERSKGSQGTWKPIKVQDKKATNSIYWSPKGRFVIAGTVRPSSACEFEFWDFDHEGDVKAAGAEDLPANLVNIGSCEHYGMTDLEWDPSGRFVVTSSSFWRHAIENGYKMWDFRGSLVREEAIEKFKSFLWRPRPASILPKEKRKQVNKNLKSYSRRFDEEDAMEESEASRQLILKRREALAEWREWRAEMEAHLHELGLTPESDLIAAADGDDDEVIEEIREEILEEKEEEIE</sequence>
<evidence type="ECO:0000256" key="9">
    <source>
        <dbReference type="PIRNR" id="PIRNR036424"/>
    </source>
</evidence>
<dbReference type="EMBL" id="CP014500">
    <property type="protein sequence ID" value="ANB11070.1"/>
    <property type="molecule type" value="Genomic_DNA"/>
</dbReference>
<evidence type="ECO:0000256" key="1">
    <source>
        <dbReference type="ARBA" id="ARBA00004496"/>
    </source>
</evidence>
<dbReference type="InterPro" id="IPR000504">
    <property type="entry name" value="RRM_dom"/>
</dbReference>
<dbReference type="GO" id="GO:0071541">
    <property type="term" value="C:eukaryotic translation initiation factor 3 complex, eIF3m"/>
    <property type="evidence" value="ECO:0007669"/>
    <property type="project" value="EnsemblFungi"/>
</dbReference>
<evidence type="ECO:0000256" key="3">
    <source>
        <dbReference type="ARBA" id="ARBA00022540"/>
    </source>
</evidence>
<dbReference type="Proteomes" id="UP000189580">
    <property type="component" value="Chromosome c"/>
</dbReference>
<protein>
    <recommendedName>
        <fullName evidence="8">Eukaryotic translation initiation factor 3 subunit B</fullName>
        <shortName evidence="8">eIF3b</shortName>
    </recommendedName>
    <alternativeName>
        <fullName evidence="8">Eukaryotic translation initiation factor 3 90 kDa subunit homolog</fullName>
        <shortName evidence="8">eIF3 p90</shortName>
    </alternativeName>
    <alternativeName>
        <fullName evidence="8">Translation initiation factor eIF3, p90 subunit homolog</fullName>
    </alternativeName>
</protein>
<evidence type="ECO:0000313" key="12">
    <source>
        <dbReference type="Proteomes" id="UP000189580"/>
    </source>
</evidence>
<dbReference type="HAMAP" id="MF_03001">
    <property type="entry name" value="eIF3b"/>
    <property type="match status" value="1"/>
</dbReference>
<dbReference type="OrthoDB" id="10250414at2759"/>
<evidence type="ECO:0000256" key="6">
    <source>
        <dbReference type="ARBA" id="ARBA00022884"/>
    </source>
</evidence>
<dbReference type="GO" id="GO:0010494">
    <property type="term" value="C:cytoplasmic stress granule"/>
    <property type="evidence" value="ECO:0007669"/>
    <property type="project" value="EnsemblFungi"/>
</dbReference>
<accession>A0A167C0N2</accession>
<dbReference type="PANTHER" id="PTHR14068:SF0">
    <property type="entry name" value="EUKARYOTIC TRANSLATION INITIATION FACTOR 3 SUBUNIT B"/>
    <property type="match status" value="1"/>
</dbReference>
<name>A0A167C0N2_9ASCO</name>
<dbReference type="GO" id="GO:0001732">
    <property type="term" value="P:formation of cytoplasmic translation initiation complex"/>
    <property type="evidence" value="ECO:0007669"/>
    <property type="project" value="UniProtKB-UniRule"/>
</dbReference>
<comment type="function">
    <text evidence="9">Component of the eukaryotic translation initiation factor 3 (eIF-3) complex, which is involved in protein synthesis and, together with other initiation factors, stimulates binding of mRNA and methionyl-tRNAi to the 40S ribosome.</text>
</comment>
<dbReference type="PANTHER" id="PTHR14068">
    <property type="entry name" value="EUKARYOTIC TRANSLATION INITIATION FACTOR 3 EIF3 -RELATED"/>
    <property type="match status" value="1"/>
</dbReference>
<keyword evidence="2 8" id="KW-0963">Cytoplasm</keyword>
<dbReference type="Pfam" id="PF00076">
    <property type="entry name" value="RRM_1"/>
    <property type="match status" value="1"/>
</dbReference>
<dbReference type="PIRSF" id="PIRSF036424">
    <property type="entry name" value="eIF3b"/>
    <property type="match status" value="1"/>
</dbReference>
<dbReference type="RefSeq" id="XP_018733547.1">
    <property type="nucleotide sequence ID" value="XM_018880902.1"/>
</dbReference>
<keyword evidence="3 8" id="KW-0396">Initiation factor</keyword>
<dbReference type="PROSITE" id="PS50102">
    <property type="entry name" value="RRM"/>
    <property type="match status" value="1"/>
</dbReference>
<evidence type="ECO:0000256" key="4">
    <source>
        <dbReference type="ARBA" id="ARBA00022574"/>
    </source>
</evidence>
<organism evidence="11 12">
    <name type="scientific">Sugiyamaella lignohabitans</name>
    <dbReference type="NCBI Taxonomy" id="796027"/>
    <lineage>
        <taxon>Eukaryota</taxon>
        <taxon>Fungi</taxon>
        <taxon>Dikarya</taxon>
        <taxon>Ascomycota</taxon>
        <taxon>Saccharomycotina</taxon>
        <taxon>Dipodascomycetes</taxon>
        <taxon>Dipodascales</taxon>
        <taxon>Trichomonascaceae</taxon>
        <taxon>Sugiyamaella</taxon>
    </lineage>
</organism>
<dbReference type="SUPFAM" id="SSF54928">
    <property type="entry name" value="RNA-binding domain, RBD"/>
    <property type="match status" value="1"/>
</dbReference>
<evidence type="ECO:0000256" key="2">
    <source>
        <dbReference type="ARBA" id="ARBA00022490"/>
    </source>
</evidence>
<dbReference type="Pfam" id="PF08662">
    <property type="entry name" value="eIF2A"/>
    <property type="match status" value="1"/>
</dbReference>
<dbReference type="GO" id="GO:0071540">
    <property type="term" value="C:eukaryotic translation initiation factor 3 complex, eIF3e"/>
    <property type="evidence" value="ECO:0007669"/>
    <property type="project" value="EnsemblFungi"/>
</dbReference>
<gene>
    <name evidence="8 11" type="primary">PRT1</name>
    <name evidence="11" type="ORF">AWJ20_3866</name>
</gene>
<evidence type="ECO:0000256" key="7">
    <source>
        <dbReference type="ARBA" id="ARBA00022917"/>
    </source>
</evidence>
<dbReference type="GO" id="GO:0031369">
    <property type="term" value="F:translation initiation factor binding"/>
    <property type="evidence" value="ECO:0007669"/>
    <property type="project" value="InterPro"/>
</dbReference>
<dbReference type="GO" id="GO:0033290">
    <property type="term" value="C:eukaryotic 48S preinitiation complex"/>
    <property type="evidence" value="ECO:0007669"/>
    <property type="project" value="UniProtKB-UniRule"/>
</dbReference>
<keyword evidence="6 8" id="KW-0694">RNA-binding</keyword>
<dbReference type="InterPro" id="IPR011400">
    <property type="entry name" value="EIF3B"/>
</dbReference>
<dbReference type="Gene3D" id="2.130.10.10">
    <property type="entry name" value="YVTN repeat-like/Quinoprotein amine dehydrogenase"/>
    <property type="match status" value="1"/>
</dbReference>
<dbReference type="GeneID" id="30035934"/>
<dbReference type="GO" id="GO:0016282">
    <property type="term" value="C:eukaryotic 43S preinitiation complex"/>
    <property type="evidence" value="ECO:0007669"/>
    <property type="project" value="UniProtKB-UniRule"/>
</dbReference>
<dbReference type="CDD" id="cd12278">
    <property type="entry name" value="RRM_eIF3B"/>
    <property type="match status" value="1"/>
</dbReference>
<comment type="subunit">
    <text evidence="8 9">Component of the eukaryotic translation initiation factor 3 (eIF-3) complex.</text>
</comment>
<dbReference type="FunFam" id="3.30.70.330:FF:000235">
    <property type="entry name" value="Eukaryotic translation initiation factor 3 subunit B"/>
    <property type="match status" value="1"/>
</dbReference>
<dbReference type="KEGG" id="slb:AWJ20_3866"/>
<dbReference type="AlphaFoldDB" id="A0A167C0N2"/>
<keyword evidence="7 8" id="KW-0648">Protein biosynthesis</keyword>
<comment type="subcellular location">
    <subcellularLocation>
        <location evidence="1 8 9">Cytoplasm</location>
    </subcellularLocation>
</comment>
<feature type="domain" description="RRM" evidence="10">
    <location>
        <begin position="38"/>
        <end position="126"/>
    </location>
</feature>
<keyword evidence="12" id="KW-1185">Reference proteome</keyword>